<comment type="caution">
    <text evidence="1">The sequence shown here is derived from an EMBL/GenBank/DDBJ whole genome shotgun (WGS) entry which is preliminary data.</text>
</comment>
<proteinExistence type="predicted"/>
<name>A0AAV0I7R1_9ROSI</name>
<accession>A0AAV0I7R1</accession>
<reference evidence="1" key="1">
    <citation type="submission" date="2022-08" db="EMBL/GenBank/DDBJ databases">
        <authorList>
            <person name="Gutierrez-Valencia J."/>
        </authorList>
    </citation>
    <scope>NUCLEOTIDE SEQUENCE</scope>
</reference>
<protein>
    <submittedName>
        <fullName evidence="1">Uncharacterized protein</fullName>
    </submittedName>
</protein>
<dbReference type="EMBL" id="CAMGYJ010000003">
    <property type="protein sequence ID" value="CAI0393670.1"/>
    <property type="molecule type" value="Genomic_DNA"/>
</dbReference>
<sequence length="75" mass="8381">MLIKLHGSCSRMRMGFLFLEDLAIEVCKGKFLQQNMRGRTESLTLAFALACKLLSLNLQDLFSICKTLIAPSSTL</sequence>
<dbReference type="Proteomes" id="UP001154282">
    <property type="component" value="Unassembled WGS sequence"/>
</dbReference>
<keyword evidence="2" id="KW-1185">Reference proteome</keyword>
<gene>
    <name evidence="1" type="ORF">LITE_LOCUS8026</name>
</gene>
<organism evidence="1 2">
    <name type="scientific">Linum tenue</name>
    <dbReference type="NCBI Taxonomy" id="586396"/>
    <lineage>
        <taxon>Eukaryota</taxon>
        <taxon>Viridiplantae</taxon>
        <taxon>Streptophyta</taxon>
        <taxon>Embryophyta</taxon>
        <taxon>Tracheophyta</taxon>
        <taxon>Spermatophyta</taxon>
        <taxon>Magnoliopsida</taxon>
        <taxon>eudicotyledons</taxon>
        <taxon>Gunneridae</taxon>
        <taxon>Pentapetalae</taxon>
        <taxon>rosids</taxon>
        <taxon>fabids</taxon>
        <taxon>Malpighiales</taxon>
        <taxon>Linaceae</taxon>
        <taxon>Linum</taxon>
    </lineage>
</organism>
<dbReference type="AlphaFoldDB" id="A0AAV0I7R1"/>
<evidence type="ECO:0000313" key="2">
    <source>
        <dbReference type="Proteomes" id="UP001154282"/>
    </source>
</evidence>
<evidence type="ECO:0000313" key="1">
    <source>
        <dbReference type="EMBL" id="CAI0393670.1"/>
    </source>
</evidence>
<feature type="non-terminal residue" evidence="1">
    <location>
        <position position="75"/>
    </location>
</feature>